<dbReference type="EMBL" id="CACSIO010000012">
    <property type="protein sequence ID" value="CAA0107493.1"/>
    <property type="molecule type" value="Genomic_DNA"/>
</dbReference>
<name>A0A5S9PSL1_9GAMM</name>
<sequence length="236" mass="26770">MDELGEVFLFAIFLHESMDPFYQNIASFPTVLFSFVLIICVLFWLVAVLGFIDIDALDIDLPDSDFDINPENDHLTSPDALAGILMRFGLNGVPFTVIVTFIALFGWLLSYYAVHFLFPFVPDGWMRYSAGLPVLLIALVVSMLITAQVIKPLRRFFKRVEQSAEKIVLGRTGVVRSTRVDDTFGEVQVNDNGADLLLRVRAMGDETFKRGDRVVLLEYLAAENLYRVISEKEFRM</sequence>
<keyword evidence="3" id="KW-1185">Reference proteome</keyword>
<accession>A0A5S9PSL1</accession>
<feature type="transmembrane region" description="Helical" evidence="1">
    <location>
        <begin position="95"/>
        <end position="118"/>
    </location>
</feature>
<feature type="transmembrane region" description="Helical" evidence="1">
    <location>
        <begin position="130"/>
        <end position="150"/>
    </location>
</feature>
<organism evidence="2 3">
    <name type="scientific">BD1-7 clade bacterium</name>
    <dbReference type="NCBI Taxonomy" id="2029982"/>
    <lineage>
        <taxon>Bacteria</taxon>
        <taxon>Pseudomonadati</taxon>
        <taxon>Pseudomonadota</taxon>
        <taxon>Gammaproteobacteria</taxon>
        <taxon>Cellvibrionales</taxon>
        <taxon>Spongiibacteraceae</taxon>
        <taxon>BD1-7 clade</taxon>
    </lineage>
</organism>
<dbReference type="AlphaFoldDB" id="A0A5S9PSL1"/>
<evidence type="ECO:0000313" key="2">
    <source>
        <dbReference type="EMBL" id="CAA0107493.1"/>
    </source>
</evidence>
<keyword evidence="1" id="KW-1133">Transmembrane helix</keyword>
<reference evidence="2 3" key="1">
    <citation type="submission" date="2019-11" db="EMBL/GenBank/DDBJ databases">
        <authorList>
            <person name="Holert J."/>
        </authorList>
    </citation>
    <scope>NUCLEOTIDE SEQUENCE [LARGE SCALE GENOMIC DNA]</scope>
    <source>
        <strain evidence="2">SB11_3</strain>
    </source>
</reference>
<gene>
    <name evidence="2" type="ORF">OPDIPICF_01199</name>
</gene>
<evidence type="ECO:0008006" key="4">
    <source>
        <dbReference type="Google" id="ProtNLM"/>
    </source>
</evidence>
<dbReference type="Proteomes" id="UP000441399">
    <property type="component" value="Unassembled WGS sequence"/>
</dbReference>
<keyword evidence="1" id="KW-0472">Membrane</keyword>
<evidence type="ECO:0000256" key="1">
    <source>
        <dbReference type="SAM" id="Phobius"/>
    </source>
</evidence>
<proteinExistence type="predicted"/>
<protein>
    <recommendedName>
        <fullName evidence="4">Inner membrane protein YqiJ</fullName>
    </recommendedName>
</protein>
<feature type="transmembrane region" description="Helical" evidence="1">
    <location>
        <begin position="31"/>
        <end position="52"/>
    </location>
</feature>
<keyword evidence="1" id="KW-0812">Transmembrane</keyword>
<evidence type="ECO:0000313" key="3">
    <source>
        <dbReference type="Proteomes" id="UP000441399"/>
    </source>
</evidence>